<feature type="domain" description="F5/8 type C" evidence="2">
    <location>
        <begin position="759"/>
        <end position="893"/>
    </location>
</feature>
<accession>A0ABV5B139</accession>
<sequence length="895" mass="97513">MKNWLANKYVYLLLGLLGLVILFSLLGYANKSNQENEKNAATTLWMLGVSDDSSAEFKGAAGKESATLDVQAASATALKAAGGAAQAVKTSTPVIQLNGSIPPGLNAETNPELVLEYELDTIPANGVRFNVRILDASKAVPQMAVFSNNQLSGLIQIAGVAGTGSQYTFKSNYQLYIPKEQLQTGVNQLKLRVARCLYCSEAENSSLWWTWDSLSLEKLASPAAEPIHGSYIRTGTNVNNNEFYYDKGATRHLPAVMKWLGIAYSGNIMRVTCASNVGNACSDLDNYYKTLKQYNMQAVALYLYTGDIKLNADGTLPESAKQKLASYLQNYGPYVQYFEVDNEPGLFNRSKAVNLAVANWLNSEGKKMAPHMKTVAPGWAYWPAYSVKSCKNQTGDKKECGDPDGWERDPQQRLELENVTDLTNGHAYGESYVQGRGGSFVENLQTFSGSKDGLSKQMLNTEFGTSDSHTDNPAYGASQPQAAVFDRIMRSQIGYADMLIQHAAFYKDFTLFETGFDLNNHNPANTKIHEFASGQDSRVDIMRRLSLAYATHGKPLTYEVLNKSETADKMVYVRAVDTSTLDPLPGSGAKSNKLLVNLVNFEPTTQHIKVRVTMPNQGTYQGERFGPGATYAEAQTTLPGLQASPTLDFEETLGPGESVQYILTPAKVVDGVSTADVSAPDWVTANVSQDGDIKVDWTEAEGALAYDVLRAEGTDGPYQVIASAVKATNYSDTSVKAGTSYTYKIRAAGSGKISPGAKVEYTGLAALDRTVWKASASPNEANARLAIDNSTRTRWDTGTRQSAGAYFQVDLGKMSRIGQITLDGATSENDYPRAYDVLVSVNGTDWTKISSGRGSGSWTDIRFNPIEARYVKIVLTEGASMFWSIHEMQVYAQLP</sequence>
<dbReference type="SUPFAM" id="SSF51445">
    <property type="entry name" value="(Trans)glycosidases"/>
    <property type="match status" value="1"/>
</dbReference>
<dbReference type="InterPro" id="IPR017853">
    <property type="entry name" value="GH"/>
</dbReference>
<reference evidence="3 4" key="1">
    <citation type="submission" date="2024-09" db="EMBL/GenBank/DDBJ databases">
        <authorList>
            <person name="Ruan L."/>
        </authorList>
    </citation>
    <scope>NUCLEOTIDE SEQUENCE [LARGE SCALE GENOMIC DNA]</scope>
    <source>
        <strain evidence="3 4">D33</strain>
    </source>
</reference>
<dbReference type="EMBL" id="JBHILM010000001">
    <property type="protein sequence ID" value="MFB5679393.1"/>
    <property type="molecule type" value="Genomic_DNA"/>
</dbReference>
<dbReference type="PROSITE" id="PS50022">
    <property type="entry name" value="FA58C_3"/>
    <property type="match status" value="1"/>
</dbReference>
<dbReference type="CDD" id="cd00063">
    <property type="entry name" value="FN3"/>
    <property type="match status" value="1"/>
</dbReference>
<gene>
    <name evidence="3" type="ORF">ACE3NQ_00525</name>
</gene>
<dbReference type="InterPro" id="IPR003961">
    <property type="entry name" value="FN3_dom"/>
</dbReference>
<evidence type="ECO:0000256" key="1">
    <source>
        <dbReference type="SAM" id="Phobius"/>
    </source>
</evidence>
<dbReference type="InterPro" id="IPR013783">
    <property type="entry name" value="Ig-like_fold"/>
</dbReference>
<evidence type="ECO:0000259" key="2">
    <source>
        <dbReference type="PROSITE" id="PS50022"/>
    </source>
</evidence>
<dbReference type="Gene3D" id="2.60.40.10">
    <property type="entry name" value="Immunoglobulins"/>
    <property type="match status" value="1"/>
</dbReference>
<keyword evidence="4" id="KW-1185">Reference proteome</keyword>
<dbReference type="Proteomes" id="UP001580407">
    <property type="component" value="Unassembled WGS sequence"/>
</dbReference>
<comment type="caution">
    <text evidence="3">The sequence shown here is derived from an EMBL/GenBank/DDBJ whole genome shotgun (WGS) entry which is preliminary data.</text>
</comment>
<dbReference type="Pfam" id="PF00754">
    <property type="entry name" value="F5_F8_type_C"/>
    <property type="match status" value="1"/>
</dbReference>
<dbReference type="SUPFAM" id="SSF49785">
    <property type="entry name" value="Galactose-binding domain-like"/>
    <property type="match status" value="1"/>
</dbReference>
<evidence type="ECO:0000313" key="4">
    <source>
        <dbReference type="Proteomes" id="UP001580407"/>
    </source>
</evidence>
<evidence type="ECO:0000313" key="3">
    <source>
        <dbReference type="EMBL" id="MFB5679393.1"/>
    </source>
</evidence>
<keyword evidence="1" id="KW-0812">Transmembrane</keyword>
<proteinExistence type="predicted"/>
<dbReference type="SUPFAM" id="SSF49265">
    <property type="entry name" value="Fibronectin type III"/>
    <property type="match status" value="1"/>
</dbReference>
<dbReference type="RefSeq" id="WP_375523239.1">
    <property type="nucleotide sequence ID" value="NZ_JBHILM010000001.1"/>
</dbReference>
<dbReference type="Gene3D" id="2.60.120.260">
    <property type="entry name" value="Galactose-binding domain-like"/>
    <property type="match status" value="1"/>
</dbReference>
<protein>
    <submittedName>
        <fullName evidence="3">Discoidin domain-containing protein</fullName>
    </submittedName>
</protein>
<dbReference type="InterPro" id="IPR000421">
    <property type="entry name" value="FA58C"/>
</dbReference>
<keyword evidence="1" id="KW-0472">Membrane</keyword>
<feature type="transmembrane region" description="Helical" evidence="1">
    <location>
        <begin position="9"/>
        <end position="29"/>
    </location>
</feature>
<dbReference type="InterPro" id="IPR036116">
    <property type="entry name" value="FN3_sf"/>
</dbReference>
<name>A0ABV5B139_9BACL</name>
<keyword evidence="1" id="KW-1133">Transmembrane helix</keyword>
<dbReference type="InterPro" id="IPR008979">
    <property type="entry name" value="Galactose-bd-like_sf"/>
</dbReference>
<organism evidence="3 4">
    <name type="scientific">Paenibacillus terreus</name>
    <dbReference type="NCBI Taxonomy" id="1387834"/>
    <lineage>
        <taxon>Bacteria</taxon>
        <taxon>Bacillati</taxon>
        <taxon>Bacillota</taxon>
        <taxon>Bacilli</taxon>
        <taxon>Bacillales</taxon>
        <taxon>Paenibacillaceae</taxon>
        <taxon>Paenibacillus</taxon>
    </lineage>
</organism>